<feature type="site" description="Important for induction of apoptosis" evidence="5">
    <location>
        <position position="116"/>
    </location>
</feature>
<accession>A0A427XZI3</accession>
<dbReference type="Gene3D" id="3.30.428.10">
    <property type="entry name" value="HIT-like"/>
    <property type="match status" value="1"/>
</dbReference>
<dbReference type="InterPro" id="IPR039383">
    <property type="entry name" value="FHIT"/>
</dbReference>
<dbReference type="Pfam" id="PF01230">
    <property type="entry name" value="HIT"/>
    <property type="match status" value="1"/>
</dbReference>
<dbReference type="STRING" id="105984.A0A427XZI3"/>
<dbReference type="AlphaFoldDB" id="A0A427XZI3"/>
<dbReference type="PANTHER" id="PTHR46243:SF1">
    <property type="entry name" value="BIS(5'-ADENOSYL)-TRIPHOSPHATASE"/>
    <property type="match status" value="1"/>
</dbReference>
<evidence type="ECO:0000259" key="9">
    <source>
        <dbReference type="PROSITE" id="PS51084"/>
    </source>
</evidence>
<keyword evidence="2 7" id="KW-0378">Hydrolase</keyword>
<dbReference type="GO" id="GO:0000166">
    <property type="term" value="F:nucleotide binding"/>
    <property type="evidence" value="ECO:0007669"/>
    <property type="project" value="UniProtKB-KW"/>
</dbReference>
<dbReference type="Proteomes" id="UP000279236">
    <property type="component" value="Unassembled WGS sequence"/>
</dbReference>
<dbReference type="InterPro" id="IPR019808">
    <property type="entry name" value="Histidine_triad_CS"/>
</dbReference>
<evidence type="ECO:0000256" key="1">
    <source>
        <dbReference type="ARBA" id="ARBA00022741"/>
    </source>
</evidence>
<keyword evidence="11" id="KW-1185">Reference proteome</keyword>
<sequence>MAARHVFSVFDVTRQVFFESASSLGIVNLKPLRPGHVLIISKRNVPRLADLEPREVSDLFQCVQRVGRVIEKAYSAEALNIALQDGVAAGQSVPHVHVHIIPRLASDFGGETDNVYPALEKHEAELATDLRAASPEAETTAVPRVWDVPKDEERKPRSPEEMEKEAAWLASLLKGGDAYPTPTP</sequence>
<evidence type="ECO:0000313" key="11">
    <source>
        <dbReference type="Proteomes" id="UP000279236"/>
    </source>
</evidence>
<dbReference type="PROSITE" id="PS51084">
    <property type="entry name" value="HIT_2"/>
    <property type="match status" value="1"/>
</dbReference>
<feature type="binding site" evidence="4">
    <location>
        <begin position="90"/>
        <end position="93"/>
    </location>
    <ligand>
        <name>substrate</name>
    </ligand>
</feature>
<feature type="compositionally biased region" description="Basic and acidic residues" evidence="8">
    <location>
        <begin position="147"/>
        <end position="166"/>
    </location>
</feature>
<comment type="catalytic activity">
    <reaction evidence="7">
        <text>P(1),P(3)-bis(5'-adenosyl) triphosphate + H2O = AMP + ADP + 2 H(+)</text>
        <dbReference type="Rhea" id="RHEA:13893"/>
        <dbReference type="ChEBI" id="CHEBI:15377"/>
        <dbReference type="ChEBI" id="CHEBI:15378"/>
        <dbReference type="ChEBI" id="CHEBI:58529"/>
        <dbReference type="ChEBI" id="CHEBI:456215"/>
        <dbReference type="ChEBI" id="CHEBI:456216"/>
        <dbReference type="EC" id="3.6.1.29"/>
    </reaction>
</comment>
<feature type="binding site" evidence="4">
    <location>
        <position position="28"/>
    </location>
    <ligand>
        <name>substrate</name>
    </ligand>
</feature>
<dbReference type="SUPFAM" id="SSF54197">
    <property type="entry name" value="HIT-like"/>
    <property type="match status" value="1"/>
</dbReference>
<name>A0A427XZI3_9TREE</name>
<gene>
    <name evidence="10" type="ORF">EHS24_005743</name>
</gene>
<dbReference type="GeneID" id="39590286"/>
<feature type="active site" description="Tele-AMP-histidine intermediate" evidence="3">
    <location>
        <position position="97"/>
    </location>
</feature>
<feature type="domain" description="HIT" evidence="9">
    <location>
        <begin position="3"/>
        <end position="110"/>
    </location>
</feature>
<evidence type="ECO:0000256" key="8">
    <source>
        <dbReference type="SAM" id="MobiDB-lite"/>
    </source>
</evidence>
<evidence type="ECO:0000256" key="4">
    <source>
        <dbReference type="PIRSR" id="PIRSR639383-2"/>
    </source>
</evidence>
<comment type="cofactor">
    <cofactor evidence="7">
        <name>Mn(2+)</name>
        <dbReference type="ChEBI" id="CHEBI:29035"/>
    </cofactor>
</comment>
<evidence type="ECO:0000256" key="7">
    <source>
        <dbReference type="RuleBase" id="RU366076"/>
    </source>
</evidence>
<evidence type="ECO:0000256" key="3">
    <source>
        <dbReference type="PIRSR" id="PIRSR639383-1"/>
    </source>
</evidence>
<dbReference type="EMBL" id="RSCE01000003">
    <property type="protein sequence ID" value="RSH84233.1"/>
    <property type="molecule type" value="Genomic_DNA"/>
</dbReference>
<organism evidence="10 11">
    <name type="scientific">Apiotrichum porosum</name>
    <dbReference type="NCBI Taxonomy" id="105984"/>
    <lineage>
        <taxon>Eukaryota</taxon>
        <taxon>Fungi</taxon>
        <taxon>Dikarya</taxon>
        <taxon>Basidiomycota</taxon>
        <taxon>Agaricomycotina</taxon>
        <taxon>Tremellomycetes</taxon>
        <taxon>Trichosporonales</taxon>
        <taxon>Trichosporonaceae</taxon>
        <taxon>Apiotrichum</taxon>
    </lineage>
</organism>
<feature type="binding site" evidence="4">
    <location>
        <position position="99"/>
    </location>
    <ligand>
        <name>substrate</name>
    </ligand>
</feature>
<comment type="caution">
    <text evidence="10">The sequence shown here is derived from an EMBL/GenBank/DDBJ whole genome shotgun (WGS) entry which is preliminary data.</text>
</comment>
<evidence type="ECO:0000256" key="2">
    <source>
        <dbReference type="ARBA" id="ARBA00022801"/>
    </source>
</evidence>
<dbReference type="EC" id="3.6.1.29" evidence="7"/>
<dbReference type="InterPro" id="IPR011146">
    <property type="entry name" value="HIT-like"/>
</dbReference>
<dbReference type="FunFam" id="3.30.428.10:FF:000011">
    <property type="entry name" value="Fragile histidine triad"/>
    <property type="match status" value="1"/>
</dbReference>
<feature type="short sequence motif" description="Histidine triad motif" evidence="6">
    <location>
        <begin position="95"/>
        <end position="99"/>
    </location>
</feature>
<proteinExistence type="predicted"/>
<dbReference type="PANTHER" id="PTHR46243">
    <property type="entry name" value="BIS(5'-ADENOSYL)-TRIPHOSPHATASE"/>
    <property type="match status" value="1"/>
</dbReference>
<dbReference type="InterPro" id="IPR051884">
    <property type="entry name" value="Bis(5'-adenosyl)-TPase_reg"/>
</dbReference>
<feature type="region of interest" description="Disordered" evidence="8">
    <location>
        <begin position="133"/>
        <end position="184"/>
    </location>
</feature>
<dbReference type="InterPro" id="IPR036265">
    <property type="entry name" value="HIT-like_sf"/>
</dbReference>
<dbReference type="RefSeq" id="XP_028477681.1">
    <property type="nucleotide sequence ID" value="XM_028621229.1"/>
</dbReference>
<dbReference type="OrthoDB" id="680339at2759"/>
<dbReference type="CDD" id="cd01275">
    <property type="entry name" value="FHIT"/>
    <property type="match status" value="1"/>
</dbReference>
<dbReference type="PROSITE" id="PS00892">
    <property type="entry name" value="HIT_1"/>
    <property type="match status" value="1"/>
</dbReference>
<keyword evidence="1 7" id="KW-0547">Nucleotide-binding</keyword>
<protein>
    <recommendedName>
        <fullName evidence="7">Bis(5'-adenosyl)-triphosphatase</fullName>
        <ecNumber evidence="7">3.6.1.29</ecNumber>
    </recommendedName>
</protein>
<evidence type="ECO:0000256" key="6">
    <source>
        <dbReference type="PROSITE-ProRule" id="PRU00464"/>
    </source>
</evidence>
<evidence type="ECO:0000313" key="10">
    <source>
        <dbReference type="EMBL" id="RSH84233.1"/>
    </source>
</evidence>
<dbReference type="GO" id="GO:0047710">
    <property type="term" value="F:bis(5'-adenosyl)-triphosphatase activity"/>
    <property type="evidence" value="ECO:0007669"/>
    <property type="project" value="UniProtKB-UniRule"/>
</dbReference>
<reference evidence="10 11" key="1">
    <citation type="submission" date="2018-11" db="EMBL/GenBank/DDBJ databases">
        <title>Genome sequence of Apiotrichum porosum DSM 27194.</title>
        <authorList>
            <person name="Aliyu H."/>
            <person name="Gorte O."/>
            <person name="Ochsenreither K."/>
        </authorList>
    </citation>
    <scope>NUCLEOTIDE SEQUENCE [LARGE SCALE GENOMIC DNA]</scope>
    <source>
        <strain evidence="10 11">DSM 27194</strain>
    </source>
</reference>
<feature type="binding site" evidence="4">
    <location>
        <position position="84"/>
    </location>
    <ligand>
        <name>substrate</name>
    </ligand>
</feature>
<evidence type="ECO:0000256" key="5">
    <source>
        <dbReference type="PIRSR" id="PIRSR639383-3"/>
    </source>
</evidence>